<evidence type="ECO:0000256" key="1">
    <source>
        <dbReference type="SAM" id="SignalP"/>
    </source>
</evidence>
<keyword evidence="3" id="KW-1185">Reference proteome</keyword>
<comment type="caution">
    <text evidence="2">The sequence shown here is derived from an EMBL/GenBank/DDBJ whole genome shotgun (WGS) entry which is preliminary data.</text>
</comment>
<reference evidence="3" key="1">
    <citation type="journal article" date="2019" name="Int. J. Syst. Evol. Microbiol.">
        <title>The Global Catalogue of Microorganisms (GCM) 10K type strain sequencing project: providing services to taxonomists for standard genome sequencing and annotation.</title>
        <authorList>
            <consortium name="The Broad Institute Genomics Platform"/>
            <consortium name="The Broad Institute Genome Sequencing Center for Infectious Disease"/>
            <person name="Wu L."/>
            <person name="Ma J."/>
        </authorList>
    </citation>
    <scope>NUCLEOTIDE SEQUENCE [LARGE SCALE GENOMIC DNA]</scope>
    <source>
        <strain evidence="3">KLKA75</strain>
    </source>
</reference>
<feature type="chain" id="PRO_5045259673" evidence="1">
    <location>
        <begin position="24"/>
        <end position="495"/>
    </location>
</feature>
<protein>
    <submittedName>
        <fullName evidence="2">Uncharacterized protein</fullName>
    </submittedName>
</protein>
<dbReference type="EMBL" id="JBHSIT010000001">
    <property type="protein sequence ID" value="MFC4906416.1"/>
    <property type="molecule type" value="Genomic_DNA"/>
</dbReference>
<keyword evidence="1" id="KW-0732">Signal</keyword>
<proteinExistence type="predicted"/>
<name>A0ABV9TS99_9ACTN</name>
<dbReference type="RefSeq" id="WP_378252117.1">
    <property type="nucleotide sequence ID" value="NZ_JBHSIT010000001.1"/>
</dbReference>
<organism evidence="2 3">
    <name type="scientific">Actinomadura gamaensis</name>
    <dbReference type="NCBI Taxonomy" id="1763541"/>
    <lineage>
        <taxon>Bacteria</taxon>
        <taxon>Bacillati</taxon>
        <taxon>Actinomycetota</taxon>
        <taxon>Actinomycetes</taxon>
        <taxon>Streptosporangiales</taxon>
        <taxon>Thermomonosporaceae</taxon>
        <taxon>Actinomadura</taxon>
    </lineage>
</organism>
<evidence type="ECO:0000313" key="2">
    <source>
        <dbReference type="EMBL" id="MFC4906416.1"/>
    </source>
</evidence>
<dbReference type="Proteomes" id="UP001595872">
    <property type="component" value="Unassembled WGS sequence"/>
</dbReference>
<evidence type="ECO:0000313" key="3">
    <source>
        <dbReference type="Proteomes" id="UP001595872"/>
    </source>
</evidence>
<accession>A0ABV9TS99</accession>
<sequence>MPTPRLRSRRVTLLLGVASGALATGLLAAGIAAAHDSPGTVAAAPRAAVSATPGQTTTLSGVSFKLRWKPTDAAAMTALDRLVADRRTAMKAVSLRDVAADRTDLRRLTWKNSGCSSTARSAVAALDARIKVGAWCPDYRSGKNDEGTANWIPQGVAISRGAAFDGLALSWYHLKDPNAAEPVTDMARLTVGTRPEVNKTGGYHAVQLAIPTRDASGKVVAKDVDIRLGEAGTGTGTAAGAGAGGMGAQGVAEAPQHAGGLSIVGNYAYLPDTSAGLRVYDLRRTYRITPGGGLGVGSDGKFHAHGERYVLFEVGRYVIDQKATGTCPAWKTKPSALNKQLCFSTVSYDPSYPTPSLLTAEYKLSGGVGSARPMRVVRWPLAANGTLAASGGVVTSKVVYGTVTPNVQGVAGFYKAGQGATIYYSVSGGGAVRPGTIFSDRAGRNPFSIVGVIGGESFAYDHYSGGDRIWGVTEHAGKRMVFWAYRKNLQPKGDG</sequence>
<gene>
    <name evidence="2" type="ORF">ACFPCY_03715</name>
</gene>
<feature type="signal peptide" evidence="1">
    <location>
        <begin position="1"/>
        <end position="23"/>
    </location>
</feature>